<evidence type="ECO:0000256" key="10">
    <source>
        <dbReference type="SAM" id="Coils"/>
    </source>
</evidence>
<dbReference type="CDD" id="cd12823">
    <property type="entry name" value="Mrs2_Mfm1p-like"/>
    <property type="match status" value="1"/>
</dbReference>
<sequence length="545" mass="62127">MKSSNGLFCSLNVSSCLIKPSSASSGLSTRLPTITSALKMFGMNSKISTASTTALKSSCSKSVLTFSESRRMNSDRKGYSRENVFSSSLSESMIDNTIIPSNQKAHPCKNISQNQLCLEQFKIQSEPVKRTFRRHTAFGNNKMEDKSTAKWDSTMETIDAGVKIAESSKENAPSFAPVSLNSASISHKWNVVEFDDQGNVRMSQIKRSELYTKYGLQGRDIRTLVSNMNFPTILARANCIIVSISNISAIITHERLYLLKSDYTNNLDPTFIRFVQQFLIYYAKSKEVNKYSFDETPYGFFEQSYALPFEFRVLECILHKVCATIEKDRNDVQERVSQILAAPDYTSEEVLYQILQCKQKLTRFKTFVTELHETIENILDADDDMARMYLTEKIVFQKPREVSQHEEIEMLLETYQNRVENVINSIDDMREDLDDTQEFLEVCLDSIRNRMMEMELKLAIGAFALTFGTLLVGAFGMNLMSHLEDHPFAFYYTSGMVAVATVSLFVITFLLCKRRGIFKSTYVTEKRKELRQVITSKFGNNCGDM</sequence>
<dbReference type="VEuPathDB" id="AmoebaDB:FDP41_002721"/>
<evidence type="ECO:0000256" key="6">
    <source>
        <dbReference type="ARBA" id="ARBA00022989"/>
    </source>
</evidence>
<evidence type="ECO:0000256" key="1">
    <source>
        <dbReference type="ARBA" id="ARBA00004141"/>
    </source>
</evidence>
<feature type="transmembrane region" description="Helical" evidence="9">
    <location>
        <begin position="489"/>
        <end position="512"/>
    </location>
</feature>
<dbReference type="PANTHER" id="PTHR13890:SF0">
    <property type="entry name" value="MAGNESIUM TRANSPORTER MRS2 HOMOLOG, MITOCHONDRIAL"/>
    <property type="match status" value="1"/>
</dbReference>
<evidence type="ECO:0000256" key="8">
    <source>
        <dbReference type="ARBA" id="ARBA00023136"/>
    </source>
</evidence>
<dbReference type="Gene3D" id="1.20.58.340">
    <property type="entry name" value="Magnesium transport protein CorA, transmembrane region"/>
    <property type="match status" value="1"/>
</dbReference>
<dbReference type="OrthoDB" id="10251508at2759"/>
<dbReference type="OMA" id="TNWISID"/>
<accession>A0A6A5BSN7</accession>
<proteinExistence type="inferred from homology"/>
<dbReference type="GO" id="GO:0005743">
    <property type="term" value="C:mitochondrial inner membrane"/>
    <property type="evidence" value="ECO:0007669"/>
    <property type="project" value="UniProtKB-SubCell"/>
</dbReference>
<evidence type="ECO:0000256" key="3">
    <source>
        <dbReference type="ARBA" id="ARBA00022692"/>
    </source>
</evidence>
<reference evidence="11 12" key="1">
    <citation type="journal article" date="2019" name="Sci. Rep.">
        <title>Nanopore sequencing improves the draft genome of the human pathogenic amoeba Naegleria fowleri.</title>
        <authorList>
            <person name="Liechti N."/>
            <person name="Schurch N."/>
            <person name="Bruggmann R."/>
            <person name="Wittwer M."/>
        </authorList>
    </citation>
    <scope>NUCLEOTIDE SEQUENCE [LARGE SCALE GENOMIC DNA]</scope>
    <source>
        <strain evidence="11 12">ATCC 30894</strain>
    </source>
</reference>
<keyword evidence="12" id="KW-1185">Reference proteome</keyword>
<evidence type="ECO:0000313" key="12">
    <source>
        <dbReference type="Proteomes" id="UP000444721"/>
    </source>
</evidence>
<keyword evidence="5" id="KW-0809">Transit peptide</keyword>
<organism evidence="11 12">
    <name type="scientific">Naegleria fowleri</name>
    <name type="common">Brain eating amoeba</name>
    <dbReference type="NCBI Taxonomy" id="5763"/>
    <lineage>
        <taxon>Eukaryota</taxon>
        <taxon>Discoba</taxon>
        <taxon>Heterolobosea</taxon>
        <taxon>Tetramitia</taxon>
        <taxon>Eutetramitia</taxon>
        <taxon>Vahlkampfiidae</taxon>
        <taxon>Naegleria</taxon>
    </lineage>
</organism>
<dbReference type="AlphaFoldDB" id="A0A6A5BSN7"/>
<protein>
    <recommendedName>
        <fullName evidence="9">Magnesium transporter</fullName>
    </recommendedName>
</protein>
<comment type="caution">
    <text evidence="11">The sequence shown here is derived from an EMBL/GenBank/DDBJ whole genome shotgun (WGS) entry which is preliminary data.</text>
</comment>
<keyword evidence="9" id="KW-0496">Mitochondrion</keyword>
<keyword evidence="10" id="KW-0175">Coiled coil</keyword>
<dbReference type="Pfam" id="PF22099">
    <property type="entry name" value="MRS2-like"/>
    <property type="match status" value="1"/>
</dbReference>
<keyword evidence="7 9" id="KW-0406">Ion transport</keyword>
<gene>
    <name evidence="11" type="ORF">FDP41_002721</name>
</gene>
<dbReference type="RefSeq" id="XP_044562919.1">
    <property type="nucleotide sequence ID" value="XM_044705947.1"/>
</dbReference>
<keyword evidence="3 9" id="KW-0812">Transmembrane</keyword>
<dbReference type="VEuPathDB" id="AmoebaDB:NF0061830"/>
<dbReference type="EMBL" id="VFQX01000030">
    <property type="protein sequence ID" value="KAF0978206.1"/>
    <property type="molecule type" value="Genomic_DNA"/>
</dbReference>
<keyword evidence="4 9" id="KW-0460">Magnesium</keyword>
<evidence type="ECO:0000256" key="4">
    <source>
        <dbReference type="ARBA" id="ARBA00022842"/>
    </source>
</evidence>
<dbReference type="GeneID" id="68109939"/>
<keyword evidence="2 9" id="KW-0813">Transport</keyword>
<evidence type="ECO:0000256" key="9">
    <source>
        <dbReference type="RuleBase" id="RU366042"/>
    </source>
</evidence>
<evidence type="ECO:0000313" key="11">
    <source>
        <dbReference type="EMBL" id="KAF0978206.1"/>
    </source>
</evidence>
<keyword evidence="6 9" id="KW-1133">Transmembrane helix</keyword>
<dbReference type="InterPro" id="IPR039204">
    <property type="entry name" value="MRS2-like"/>
</dbReference>
<dbReference type="Gene3D" id="2.40.128.330">
    <property type="match status" value="1"/>
</dbReference>
<keyword evidence="8 9" id="KW-0472">Membrane</keyword>
<evidence type="ECO:0000256" key="5">
    <source>
        <dbReference type="ARBA" id="ARBA00022946"/>
    </source>
</evidence>
<dbReference type="GO" id="GO:0015095">
    <property type="term" value="F:magnesium ion transmembrane transporter activity"/>
    <property type="evidence" value="ECO:0007669"/>
    <property type="project" value="TreeGrafter"/>
</dbReference>
<feature type="coiled-coil region" evidence="10">
    <location>
        <begin position="405"/>
        <end position="432"/>
    </location>
</feature>
<dbReference type="PANTHER" id="PTHR13890">
    <property type="entry name" value="RNA SPLICING PROTEIN MRS2, MITOCHONDRIAL"/>
    <property type="match status" value="1"/>
</dbReference>
<dbReference type="Proteomes" id="UP000444721">
    <property type="component" value="Unassembled WGS sequence"/>
</dbReference>
<comment type="similarity">
    <text evidence="9">Belongs to the CorA metal ion transporter (MIT) (TC 1.A.35) family.</text>
</comment>
<dbReference type="GO" id="GO:0045016">
    <property type="term" value="P:mitochondrial magnesium ion transmembrane transport"/>
    <property type="evidence" value="ECO:0007669"/>
    <property type="project" value="TreeGrafter"/>
</dbReference>
<keyword evidence="9" id="KW-0999">Mitochondrion inner membrane</keyword>
<evidence type="ECO:0000256" key="2">
    <source>
        <dbReference type="ARBA" id="ARBA00022448"/>
    </source>
</evidence>
<name>A0A6A5BSN7_NAEFO</name>
<evidence type="ECO:0000256" key="7">
    <source>
        <dbReference type="ARBA" id="ARBA00023065"/>
    </source>
</evidence>
<dbReference type="VEuPathDB" id="AmoebaDB:NfTy_057040"/>
<comment type="subcellular location">
    <subcellularLocation>
        <location evidence="1">Membrane</location>
        <topology evidence="1">Multi-pass membrane protein</topology>
    </subcellularLocation>
    <subcellularLocation>
        <location evidence="9">Mitochondrion inner membrane</location>
        <topology evidence="9">Multi-pass membrane protein</topology>
    </subcellularLocation>
</comment>
<feature type="transmembrane region" description="Helical" evidence="9">
    <location>
        <begin position="458"/>
        <end position="477"/>
    </location>
</feature>